<evidence type="ECO:0000313" key="3">
    <source>
        <dbReference type="Proteomes" id="UP000739284"/>
    </source>
</evidence>
<reference evidence="2 3" key="1">
    <citation type="submission" date="2021-03" db="EMBL/GenBank/DDBJ databases">
        <title>Five novel Rahnella species.</title>
        <authorList>
            <person name="Brady C."/>
            <person name="Asselin J."/>
            <person name="Beer S."/>
            <person name="Bruberg M.B."/>
            <person name="Crampton B."/>
            <person name="Venter S."/>
            <person name="Arnold D."/>
            <person name="Denman S."/>
        </authorList>
    </citation>
    <scope>NUCLEOTIDE SEQUENCE [LARGE SCALE GENOMIC DNA]</scope>
    <source>
        <strain evidence="2 3">FRB 231</strain>
    </source>
</reference>
<name>A0ABS6LCY2_9GAMM</name>
<dbReference type="Proteomes" id="UP000739284">
    <property type="component" value="Unassembled WGS sequence"/>
</dbReference>
<dbReference type="EMBL" id="JAFMOY010000117">
    <property type="protein sequence ID" value="MBU9844792.1"/>
    <property type="molecule type" value="Genomic_DNA"/>
</dbReference>
<gene>
    <name evidence="2" type="ORF">J1784_07190</name>
</gene>
<evidence type="ECO:0000313" key="2">
    <source>
        <dbReference type="EMBL" id="MBU9844792.1"/>
    </source>
</evidence>
<dbReference type="PIRSF" id="PIRSF009264">
    <property type="entry name" value="TagBP_ald_AgaZ"/>
    <property type="match status" value="1"/>
</dbReference>
<proteinExistence type="predicted"/>
<comment type="pathway">
    <text evidence="1">Carbohydrate metabolism; D-tagatose 6-phosphate degradation; D-glyceraldehyde 3-phosphate and glycerone phosphate from D-tagatose 6-phosphate: step 2/2.</text>
</comment>
<dbReference type="PANTHER" id="PTHR32502">
    <property type="entry name" value="N-ACETYLGALACTOSAMINE PERMEASE II COMPONENT-RELATED"/>
    <property type="match status" value="1"/>
</dbReference>
<dbReference type="EC" id="4.1.2.40" evidence="2"/>
<dbReference type="Pfam" id="PF08013">
    <property type="entry name" value="GatZ_KbaZ-like"/>
    <property type="match status" value="1"/>
</dbReference>
<dbReference type="NCBIfam" id="TIGR02810">
    <property type="entry name" value="agaZ_gatZ"/>
    <property type="match status" value="1"/>
</dbReference>
<dbReference type="InterPro" id="IPR012062">
    <property type="entry name" value="GatZ/KbaZ-like"/>
</dbReference>
<dbReference type="RefSeq" id="WP_217148606.1">
    <property type="nucleotide sequence ID" value="NZ_JAFMOY010000117.1"/>
</dbReference>
<dbReference type="GO" id="GO:0009025">
    <property type="term" value="F:tagatose-bisphosphate aldolase activity"/>
    <property type="evidence" value="ECO:0007669"/>
    <property type="project" value="UniProtKB-EC"/>
</dbReference>
<evidence type="ECO:0000256" key="1">
    <source>
        <dbReference type="ARBA" id="ARBA00005191"/>
    </source>
</evidence>
<organism evidence="2 3">
    <name type="scientific">Rahnella ecdela</name>
    <dbReference type="NCBI Taxonomy" id="2816250"/>
    <lineage>
        <taxon>Bacteria</taxon>
        <taxon>Pseudomonadati</taxon>
        <taxon>Pseudomonadota</taxon>
        <taxon>Gammaproteobacteria</taxon>
        <taxon>Enterobacterales</taxon>
        <taxon>Yersiniaceae</taxon>
        <taxon>Rahnella</taxon>
    </lineage>
</organism>
<protein>
    <submittedName>
        <fullName evidence="2">D-tagatose-bisphosphate aldolase, class II, non-catalytic subunit</fullName>
        <ecNumber evidence="2">4.1.2.40</ecNumber>
    </submittedName>
</protein>
<keyword evidence="3" id="KW-1185">Reference proteome</keyword>
<accession>A0ABS6LCY2</accession>
<sequence>MHPLLQLIRRHKSGEAVGIYSVCSAHPWVLESALRLAKERHTAVLIEATSNQVNQFGGYTGMTPAQFRDTVFALADRIGLSRDRVWLGGDHLGPNVWQDHPADEAMQLAETLIHDYVSAGFRKIHLDCSMSCKGDPVPLSDIDIATRAALLCAVAEKAWLQAGGERPVYVIGTEVPVPGGAKDNMEGVAVTTPQAADTTLQVHRLAWRLAELDNAWGRVIALVVQPGVEFDHQNVVHYQPGKAIALSQFIEAQPNMVYEAHSTDYQTPHAYSALVRDHFAILKVGPALTFALREALFALDHIDREWNGELNAAHLRDTLEQVMREEPHQWSRYYHGSPHQQYIDRQYSLSDRVRYYWAHPQVKLAVNRLMDNLRHQPVPMALLSQYLPQQAQALCAGALSNDPQHWVMNNIQRVLLSYASACEPRHDRQQSQYQEYESE</sequence>
<dbReference type="PANTHER" id="PTHR32502:SF2">
    <property type="entry name" value="D-TAGATOSE-1,6-BISPHOSPHATE ALDOLASE SUBUNIT KBAZ"/>
    <property type="match status" value="1"/>
</dbReference>
<comment type="caution">
    <text evidence="2">The sequence shown here is derived from an EMBL/GenBank/DDBJ whole genome shotgun (WGS) entry which is preliminary data.</text>
</comment>
<dbReference type="InterPro" id="IPR050303">
    <property type="entry name" value="GatZ_KbaZ_carbometab"/>
</dbReference>
<keyword evidence="2" id="KW-0456">Lyase</keyword>